<dbReference type="InterPro" id="IPR058678">
    <property type="entry name" value="ARM_PUB"/>
</dbReference>
<proteinExistence type="predicted"/>
<dbReference type="InterPro" id="IPR016024">
    <property type="entry name" value="ARM-type_fold"/>
</dbReference>
<dbReference type="Pfam" id="PF25598">
    <property type="entry name" value="ARM_PUB"/>
    <property type="match status" value="1"/>
</dbReference>
<dbReference type="OrthoDB" id="7537227at2759"/>
<feature type="region of interest" description="Disordered" evidence="2">
    <location>
        <begin position="418"/>
        <end position="504"/>
    </location>
</feature>
<evidence type="ECO:0000313" key="5">
    <source>
        <dbReference type="Proteomes" id="UP000652761"/>
    </source>
</evidence>
<protein>
    <recommendedName>
        <fullName evidence="3">U-box domain-containing protein</fullName>
    </recommendedName>
</protein>
<name>A0A843U2Q9_COLES</name>
<evidence type="ECO:0000313" key="4">
    <source>
        <dbReference type="EMBL" id="MQL75934.1"/>
    </source>
</evidence>
<dbReference type="AlphaFoldDB" id="A0A843U2Q9"/>
<dbReference type="PANTHER" id="PTHR46700">
    <property type="entry name" value="ARM REPEAT SUPERFAMILY PROTEIN"/>
    <property type="match status" value="1"/>
</dbReference>
<evidence type="ECO:0000256" key="2">
    <source>
        <dbReference type="SAM" id="MobiDB-lite"/>
    </source>
</evidence>
<comment type="caution">
    <text evidence="4">The sequence shown here is derived from an EMBL/GenBank/DDBJ whole genome shotgun (WGS) entry which is preliminary data.</text>
</comment>
<feature type="domain" description="U-box" evidence="3">
    <location>
        <begin position="178"/>
        <end position="372"/>
    </location>
</feature>
<dbReference type="PROSITE" id="PS50176">
    <property type="entry name" value="ARM_REPEAT"/>
    <property type="match status" value="1"/>
</dbReference>
<dbReference type="InterPro" id="IPR011989">
    <property type="entry name" value="ARM-like"/>
</dbReference>
<dbReference type="EMBL" id="NMUH01000272">
    <property type="protein sequence ID" value="MQL75934.1"/>
    <property type="molecule type" value="Genomic_DNA"/>
</dbReference>
<feature type="repeat" description="ARM" evidence="1">
    <location>
        <begin position="173"/>
        <end position="215"/>
    </location>
</feature>
<dbReference type="SMR" id="A0A843U2Q9"/>
<dbReference type="SMART" id="SM00185">
    <property type="entry name" value="ARM"/>
    <property type="match status" value="4"/>
</dbReference>
<reference evidence="4" key="1">
    <citation type="submission" date="2017-07" db="EMBL/GenBank/DDBJ databases">
        <title>Taro Niue Genome Assembly and Annotation.</title>
        <authorList>
            <person name="Atibalentja N."/>
            <person name="Keating K."/>
            <person name="Fields C.J."/>
        </authorList>
    </citation>
    <scope>NUCLEOTIDE SEQUENCE</scope>
    <source>
        <strain evidence="4">Niue_2</strain>
        <tissue evidence="4">Leaf</tissue>
    </source>
</reference>
<evidence type="ECO:0000259" key="3">
    <source>
        <dbReference type="Pfam" id="PF25598"/>
    </source>
</evidence>
<gene>
    <name evidence="4" type="ORF">Taro_008320</name>
</gene>
<dbReference type="Proteomes" id="UP000652761">
    <property type="component" value="Unassembled WGS sequence"/>
</dbReference>
<dbReference type="Gene3D" id="1.25.10.10">
    <property type="entry name" value="Leucine-rich Repeat Variant"/>
    <property type="match status" value="2"/>
</dbReference>
<feature type="compositionally biased region" description="Basic and acidic residues" evidence="2">
    <location>
        <begin position="90"/>
        <end position="99"/>
    </location>
</feature>
<sequence>MGMAKCGRNTVGSLVLAPAVGDVGGGFRLWPLFSAAAFRRKLADAFVCGVSRHRSNGGGRGGFRPRAQQRRAQGPVNPPPAPPSGAGSDRLSELLKAEMETSSESEPDEAEAEAETRRKVEAIEEFQRVVKGLQEPSGGVHGEWGDQRRDAAGEARRLAKGDAEARETLAMLGAIPPLVAMLDSGHVDLQVEALYALLNLGIGNDMNKAAIVAVGAVHKMLKLIDAVGTPPAVSMAVTANFLSLSALDTNKPIIGASGAIPFLLETFRDGDPSRAQARQDALRALFNLSIASSNIPRLISAGIVANLLAAVGDMEVTERALAVLSNIVSTAEGRRTVSRSPEAFPTLVDPLNWSDAPGCQEQAAYVLMVMAHRDSAGDRAAMLGAGITSSLLELALLGTPLAQRRASRILERLRLGEGKGKQVSEGPAPPVMSAPLCEGRAPANDEDEAGMGEERRAVTQLVQQSLQSNMRRIARRANLPQDPAPPDHIRSPPAAGATSKSLPF</sequence>
<dbReference type="InterPro" id="IPR000225">
    <property type="entry name" value="Armadillo"/>
</dbReference>
<feature type="compositionally biased region" description="Polar residues" evidence="2">
    <location>
        <begin position="460"/>
        <end position="470"/>
    </location>
</feature>
<evidence type="ECO:0000256" key="1">
    <source>
        <dbReference type="PROSITE-ProRule" id="PRU00259"/>
    </source>
</evidence>
<dbReference type="SUPFAM" id="SSF48371">
    <property type="entry name" value="ARM repeat"/>
    <property type="match status" value="1"/>
</dbReference>
<dbReference type="PANTHER" id="PTHR46700:SF1">
    <property type="entry name" value="ARM REPEAT SUPERFAMILY PROTEIN"/>
    <property type="match status" value="1"/>
</dbReference>
<feature type="compositionally biased region" description="Acidic residues" evidence="2">
    <location>
        <begin position="101"/>
        <end position="113"/>
    </location>
</feature>
<keyword evidence="5" id="KW-1185">Reference proteome</keyword>
<feature type="region of interest" description="Disordered" evidence="2">
    <location>
        <begin position="54"/>
        <end position="117"/>
    </location>
</feature>
<organism evidence="4 5">
    <name type="scientific">Colocasia esculenta</name>
    <name type="common">Wild taro</name>
    <name type="synonym">Arum esculentum</name>
    <dbReference type="NCBI Taxonomy" id="4460"/>
    <lineage>
        <taxon>Eukaryota</taxon>
        <taxon>Viridiplantae</taxon>
        <taxon>Streptophyta</taxon>
        <taxon>Embryophyta</taxon>
        <taxon>Tracheophyta</taxon>
        <taxon>Spermatophyta</taxon>
        <taxon>Magnoliopsida</taxon>
        <taxon>Liliopsida</taxon>
        <taxon>Araceae</taxon>
        <taxon>Aroideae</taxon>
        <taxon>Colocasieae</taxon>
        <taxon>Colocasia</taxon>
    </lineage>
</organism>
<accession>A0A843U2Q9</accession>
<feature type="compositionally biased region" description="Low complexity" evidence="2">
    <location>
        <begin position="64"/>
        <end position="75"/>
    </location>
</feature>